<feature type="domain" description="N-acetyltransferase" evidence="1">
    <location>
        <begin position="100"/>
        <end position="239"/>
    </location>
</feature>
<keyword evidence="3" id="KW-1185">Reference proteome</keyword>
<dbReference type="InterPro" id="IPR000182">
    <property type="entry name" value="GNAT_dom"/>
</dbReference>
<sequence>MHLRPYNPSDISSMATIEALCNLTDPLERFRSQKIESNWDLYRSSLLRYLQMLLLMPGVVCWVIEGDLGDEVLGVKSLESRDVNGEVIGWAIWGRDGVGPVARNWQMSGESCWNKFNLALQSASIHYFSIWDPTINHSNVAKIQPIISTTCEEASFTECWHLHGLYILPTCQRRGLGSLAVKWGITQSAAEKVPIVVNSSSAGVPLYEKLGFKRAMKQEFDQFFETGGEGMWTMVWDPKDQNAV</sequence>
<dbReference type="GO" id="GO:0016747">
    <property type="term" value="F:acyltransferase activity, transferring groups other than amino-acyl groups"/>
    <property type="evidence" value="ECO:0007669"/>
    <property type="project" value="InterPro"/>
</dbReference>
<reference evidence="2 3" key="1">
    <citation type="journal article" date="2018" name="IMA Fungus">
        <title>IMA Genome-F 9: Draft genome sequence of Annulohypoxylon stygium, Aspergillus mulundensis, Berkeleyomyces basicola (syn. Thielaviopsis basicola), Ceratocystis smalleyi, two Cercospora beticola strains, Coleophoma cylindrospora, Fusarium fracticaudum, Phialophora cf. hyalina, and Morchella septimelata.</title>
        <authorList>
            <person name="Wingfield B.D."/>
            <person name="Bills G.F."/>
            <person name="Dong Y."/>
            <person name="Huang W."/>
            <person name="Nel W.J."/>
            <person name="Swalarsk-Parry B.S."/>
            <person name="Vaghefi N."/>
            <person name="Wilken P.M."/>
            <person name="An Z."/>
            <person name="de Beer Z.W."/>
            <person name="De Vos L."/>
            <person name="Chen L."/>
            <person name="Duong T.A."/>
            <person name="Gao Y."/>
            <person name="Hammerbacher A."/>
            <person name="Kikkert J.R."/>
            <person name="Li Y."/>
            <person name="Li H."/>
            <person name="Li K."/>
            <person name="Li Q."/>
            <person name="Liu X."/>
            <person name="Ma X."/>
            <person name="Naidoo K."/>
            <person name="Pethybridge S.J."/>
            <person name="Sun J."/>
            <person name="Steenkamp E.T."/>
            <person name="van der Nest M.A."/>
            <person name="van Wyk S."/>
            <person name="Wingfield M.J."/>
            <person name="Xiong C."/>
            <person name="Yue Q."/>
            <person name="Zhang X."/>
        </authorList>
    </citation>
    <scope>NUCLEOTIDE SEQUENCE [LARGE SCALE GENOMIC DNA]</scope>
    <source>
        <strain evidence="2 3">BP 5553</strain>
    </source>
</reference>
<dbReference type="GeneID" id="43600965"/>
<dbReference type="STRING" id="2656787.A0A370TFS0"/>
<dbReference type="PANTHER" id="PTHR42791:SF2">
    <property type="entry name" value="N-ACETYLTRANSFERASE DOMAIN-CONTAINING PROTEIN"/>
    <property type="match status" value="1"/>
</dbReference>
<dbReference type="AlphaFoldDB" id="A0A370TFS0"/>
<evidence type="ECO:0000313" key="2">
    <source>
        <dbReference type="EMBL" id="RDL33748.1"/>
    </source>
</evidence>
<name>A0A370TFS0_9HELO</name>
<organism evidence="2 3">
    <name type="scientific">Venustampulla echinocandica</name>
    <dbReference type="NCBI Taxonomy" id="2656787"/>
    <lineage>
        <taxon>Eukaryota</taxon>
        <taxon>Fungi</taxon>
        <taxon>Dikarya</taxon>
        <taxon>Ascomycota</taxon>
        <taxon>Pezizomycotina</taxon>
        <taxon>Leotiomycetes</taxon>
        <taxon>Helotiales</taxon>
        <taxon>Pleuroascaceae</taxon>
        <taxon>Venustampulla</taxon>
    </lineage>
</organism>
<keyword evidence="2" id="KW-0808">Transferase</keyword>
<dbReference type="Gene3D" id="3.40.630.30">
    <property type="match status" value="1"/>
</dbReference>
<dbReference type="PROSITE" id="PS51186">
    <property type="entry name" value="GNAT"/>
    <property type="match status" value="1"/>
</dbReference>
<accession>A0A370TFS0</accession>
<gene>
    <name evidence="2" type="ORF">BP5553_08116</name>
</gene>
<comment type="caution">
    <text evidence="2">The sequence shown here is derived from an EMBL/GenBank/DDBJ whole genome shotgun (WGS) entry which is preliminary data.</text>
</comment>
<dbReference type="OrthoDB" id="410198at2759"/>
<dbReference type="Pfam" id="PF13673">
    <property type="entry name" value="Acetyltransf_10"/>
    <property type="match status" value="1"/>
</dbReference>
<dbReference type="CDD" id="cd04301">
    <property type="entry name" value="NAT_SF"/>
    <property type="match status" value="1"/>
</dbReference>
<dbReference type="InterPro" id="IPR016181">
    <property type="entry name" value="Acyl_CoA_acyltransferase"/>
</dbReference>
<dbReference type="RefSeq" id="XP_031867030.1">
    <property type="nucleotide sequence ID" value="XM_032016739.1"/>
</dbReference>
<dbReference type="InterPro" id="IPR052523">
    <property type="entry name" value="Trichothecene_AcTrans"/>
</dbReference>
<evidence type="ECO:0000259" key="1">
    <source>
        <dbReference type="PROSITE" id="PS51186"/>
    </source>
</evidence>
<keyword evidence="2" id="KW-0012">Acyltransferase</keyword>
<proteinExistence type="predicted"/>
<dbReference type="Proteomes" id="UP000254866">
    <property type="component" value="Unassembled WGS sequence"/>
</dbReference>
<dbReference type="EMBL" id="NPIC01000008">
    <property type="protein sequence ID" value="RDL33748.1"/>
    <property type="molecule type" value="Genomic_DNA"/>
</dbReference>
<dbReference type="PANTHER" id="PTHR42791">
    <property type="entry name" value="GNAT FAMILY ACETYLTRANSFERASE"/>
    <property type="match status" value="1"/>
</dbReference>
<protein>
    <submittedName>
        <fullName evidence="2">Acyl-CoA N-acyltransferases (Nat)</fullName>
    </submittedName>
</protein>
<dbReference type="SUPFAM" id="SSF55729">
    <property type="entry name" value="Acyl-CoA N-acyltransferases (Nat)"/>
    <property type="match status" value="1"/>
</dbReference>
<evidence type="ECO:0000313" key="3">
    <source>
        <dbReference type="Proteomes" id="UP000254866"/>
    </source>
</evidence>